<feature type="transmembrane region" description="Helical" evidence="6">
    <location>
        <begin position="232"/>
        <end position="254"/>
    </location>
</feature>
<evidence type="ECO:0000256" key="2">
    <source>
        <dbReference type="ARBA" id="ARBA00009166"/>
    </source>
</evidence>
<keyword evidence="5 6" id="KW-0472">Membrane</keyword>
<protein>
    <recommendedName>
        <fullName evidence="9">G-protein coupled receptors family 1 profile domain-containing protein</fullName>
    </recommendedName>
</protein>
<evidence type="ECO:0000313" key="7">
    <source>
        <dbReference type="EMBL" id="CAB3409712.1"/>
    </source>
</evidence>
<comment type="subcellular location">
    <subcellularLocation>
        <location evidence="1">Membrane</location>
        <topology evidence="1">Multi-pass membrane protein</topology>
    </subcellularLocation>
</comment>
<dbReference type="PANTHER" id="PTHR22945">
    <property type="entry name" value="SERPENTINE RECEPTOR, CLASS D DELTA"/>
    <property type="match status" value="1"/>
</dbReference>
<dbReference type="InterPro" id="IPR019421">
    <property type="entry name" value="7TM_GPCR_serpentine_rcpt_Srd"/>
</dbReference>
<dbReference type="Proteomes" id="UP000494206">
    <property type="component" value="Unassembled WGS sequence"/>
</dbReference>
<evidence type="ECO:0000256" key="4">
    <source>
        <dbReference type="ARBA" id="ARBA00022989"/>
    </source>
</evidence>
<feature type="transmembrane region" description="Helical" evidence="6">
    <location>
        <begin position="6"/>
        <end position="29"/>
    </location>
</feature>
<dbReference type="EMBL" id="CADEPM010000009">
    <property type="protein sequence ID" value="CAB3409712.1"/>
    <property type="molecule type" value="Genomic_DNA"/>
</dbReference>
<comment type="similarity">
    <text evidence="2">Belongs to the nematode receptor-like protein srd family.</text>
</comment>
<dbReference type="GO" id="GO:0016020">
    <property type="term" value="C:membrane"/>
    <property type="evidence" value="ECO:0007669"/>
    <property type="project" value="UniProtKB-SubCell"/>
</dbReference>
<dbReference type="InterPro" id="IPR050920">
    <property type="entry name" value="Nematode_rcpt-like_delta"/>
</dbReference>
<evidence type="ECO:0008006" key="9">
    <source>
        <dbReference type="Google" id="ProtNLM"/>
    </source>
</evidence>
<dbReference type="OrthoDB" id="5797606at2759"/>
<gene>
    <name evidence="7" type="ORF">CBOVIS_LOCUS11331</name>
</gene>
<feature type="transmembrane region" description="Helical" evidence="6">
    <location>
        <begin position="41"/>
        <end position="62"/>
    </location>
</feature>
<keyword evidence="4 6" id="KW-1133">Transmembrane helix</keyword>
<evidence type="ECO:0000256" key="3">
    <source>
        <dbReference type="ARBA" id="ARBA00022692"/>
    </source>
</evidence>
<evidence type="ECO:0000256" key="5">
    <source>
        <dbReference type="ARBA" id="ARBA00023136"/>
    </source>
</evidence>
<organism evidence="7 8">
    <name type="scientific">Caenorhabditis bovis</name>
    <dbReference type="NCBI Taxonomy" id="2654633"/>
    <lineage>
        <taxon>Eukaryota</taxon>
        <taxon>Metazoa</taxon>
        <taxon>Ecdysozoa</taxon>
        <taxon>Nematoda</taxon>
        <taxon>Chromadorea</taxon>
        <taxon>Rhabditida</taxon>
        <taxon>Rhabditina</taxon>
        <taxon>Rhabditomorpha</taxon>
        <taxon>Rhabditoidea</taxon>
        <taxon>Rhabditidae</taxon>
        <taxon>Peloderinae</taxon>
        <taxon>Caenorhabditis</taxon>
    </lineage>
</organism>
<accession>A0A8S1FBF0</accession>
<dbReference type="SUPFAM" id="SSF81321">
    <property type="entry name" value="Family A G protein-coupled receptor-like"/>
    <property type="match status" value="1"/>
</dbReference>
<feature type="transmembrane region" description="Helical" evidence="6">
    <location>
        <begin position="129"/>
        <end position="148"/>
    </location>
</feature>
<evidence type="ECO:0000313" key="8">
    <source>
        <dbReference type="Proteomes" id="UP000494206"/>
    </source>
</evidence>
<keyword evidence="3 6" id="KW-0812">Transmembrane</keyword>
<evidence type="ECO:0000256" key="6">
    <source>
        <dbReference type="SAM" id="Phobius"/>
    </source>
</evidence>
<feature type="transmembrane region" description="Helical" evidence="6">
    <location>
        <begin position="183"/>
        <end position="206"/>
    </location>
</feature>
<name>A0A8S1FBF0_9PELO</name>
<reference evidence="7 8" key="1">
    <citation type="submission" date="2020-04" db="EMBL/GenBank/DDBJ databases">
        <authorList>
            <person name="Laetsch R D."/>
            <person name="Stevens L."/>
            <person name="Kumar S."/>
            <person name="Blaxter L. M."/>
        </authorList>
    </citation>
    <scope>NUCLEOTIDE SEQUENCE [LARGE SCALE GENOMIC DNA]</scope>
</reference>
<feature type="transmembrane region" description="Helical" evidence="6">
    <location>
        <begin position="82"/>
        <end position="108"/>
    </location>
</feature>
<dbReference type="PANTHER" id="PTHR22945:SF90">
    <property type="entry name" value="G_PROTEIN_RECEP_F1_2 DOMAIN-CONTAINING PROTEIN"/>
    <property type="match status" value="1"/>
</dbReference>
<proteinExistence type="inferred from homology"/>
<comment type="caution">
    <text evidence="7">The sequence shown here is derived from an EMBL/GenBank/DDBJ whole genome shotgun (WGS) entry which is preliminary data.</text>
</comment>
<dbReference type="Pfam" id="PF10317">
    <property type="entry name" value="7TM_GPCR_Srd"/>
    <property type="match status" value="1"/>
</dbReference>
<dbReference type="Gene3D" id="1.20.1070.10">
    <property type="entry name" value="Rhodopsin 7-helix transmembrane proteins"/>
    <property type="match status" value="1"/>
</dbReference>
<dbReference type="AlphaFoldDB" id="A0A8S1FBF0"/>
<sequence>MIDILFIFKTLHTILGVSGCIFNVLLIYLAKFKSPSAIKSYATLIVNFAFTDFCVCFLDVFIEQRLIPAGGGLYFVSSGYCIYFGPYACHVGFGLMLHFLAHSLWSLLISFSYRFYVLYYPAPKKSTMAFILLLVYQPSLFQAVLYISSYNESNEVRETLQQTFPSYNLTETVVSGNTNILRFSALFTVLHMNLPIIPVYLGIILLRRKIIKRLTYSGVGITGKAKVLHKQLLLALTYQALLPGFYVFAVLSYACGQFGFIHHPALEYEQAVTSRLLYLELSYDIRNDCYQTESGWDEALLNE</sequence>
<keyword evidence="8" id="KW-1185">Reference proteome</keyword>
<evidence type="ECO:0000256" key="1">
    <source>
        <dbReference type="ARBA" id="ARBA00004141"/>
    </source>
</evidence>